<organism evidence="2 3">
    <name type="scientific">Aegilops tauschii subsp. strangulata</name>
    <name type="common">Goatgrass</name>
    <dbReference type="NCBI Taxonomy" id="200361"/>
    <lineage>
        <taxon>Eukaryota</taxon>
        <taxon>Viridiplantae</taxon>
        <taxon>Streptophyta</taxon>
        <taxon>Embryophyta</taxon>
        <taxon>Tracheophyta</taxon>
        <taxon>Spermatophyta</taxon>
        <taxon>Magnoliopsida</taxon>
        <taxon>Liliopsida</taxon>
        <taxon>Poales</taxon>
        <taxon>Poaceae</taxon>
        <taxon>BOP clade</taxon>
        <taxon>Pooideae</taxon>
        <taxon>Triticodae</taxon>
        <taxon>Triticeae</taxon>
        <taxon>Triticinae</taxon>
        <taxon>Aegilops</taxon>
    </lineage>
</organism>
<reference evidence="2" key="3">
    <citation type="journal article" date="2017" name="Nature">
        <title>Genome sequence of the progenitor of the wheat D genome Aegilops tauschii.</title>
        <authorList>
            <person name="Luo M.C."/>
            <person name="Gu Y.Q."/>
            <person name="Puiu D."/>
            <person name="Wang H."/>
            <person name="Twardziok S.O."/>
            <person name="Deal K.R."/>
            <person name="Huo N."/>
            <person name="Zhu T."/>
            <person name="Wang L."/>
            <person name="Wang Y."/>
            <person name="McGuire P.E."/>
            <person name="Liu S."/>
            <person name="Long H."/>
            <person name="Ramasamy R.K."/>
            <person name="Rodriguez J.C."/>
            <person name="Van S.L."/>
            <person name="Yuan L."/>
            <person name="Wang Z."/>
            <person name="Xia Z."/>
            <person name="Xiao L."/>
            <person name="Anderson O.D."/>
            <person name="Ouyang S."/>
            <person name="Liang Y."/>
            <person name="Zimin A.V."/>
            <person name="Pertea G."/>
            <person name="Qi P."/>
            <person name="Bennetzen J.L."/>
            <person name="Dai X."/>
            <person name="Dawson M.W."/>
            <person name="Muller H.G."/>
            <person name="Kugler K."/>
            <person name="Rivarola-Duarte L."/>
            <person name="Spannagl M."/>
            <person name="Mayer K.F.X."/>
            <person name="Lu F.H."/>
            <person name="Bevan M.W."/>
            <person name="Leroy P."/>
            <person name="Li P."/>
            <person name="You F.M."/>
            <person name="Sun Q."/>
            <person name="Liu Z."/>
            <person name="Lyons E."/>
            <person name="Wicker T."/>
            <person name="Salzberg S.L."/>
            <person name="Devos K.M."/>
            <person name="Dvorak J."/>
        </authorList>
    </citation>
    <scope>NUCLEOTIDE SEQUENCE [LARGE SCALE GENOMIC DNA]</scope>
    <source>
        <strain evidence="2">cv. AL8/78</strain>
    </source>
</reference>
<reference evidence="3" key="1">
    <citation type="journal article" date="2014" name="Science">
        <title>Ancient hybridizations among the ancestral genomes of bread wheat.</title>
        <authorList>
            <consortium name="International Wheat Genome Sequencing Consortium,"/>
            <person name="Marcussen T."/>
            <person name="Sandve S.R."/>
            <person name="Heier L."/>
            <person name="Spannagl M."/>
            <person name="Pfeifer M."/>
            <person name="Jakobsen K.S."/>
            <person name="Wulff B.B."/>
            <person name="Steuernagel B."/>
            <person name="Mayer K.F."/>
            <person name="Olsen O.A."/>
        </authorList>
    </citation>
    <scope>NUCLEOTIDE SEQUENCE [LARGE SCALE GENOMIC DNA]</scope>
    <source>
        <strain evidence="3">cv. AL8/78</strain>
    </source>
</reference>
<proteinExistence type="predicted"/>
<reference evidence="2" key="5">
    <citation type="journal article" date="2021" name="G3 (Bethesda)">
        <title>Aegilops tauschii genome assembly Aet v5.0 features greater sequence contiguity and improved annotation.</title>
        <authorList>
            <person name="Wang L."/>
            <person name="Zhu T."/>
            <person name="Rodriguez J.C."/>
            <person name="Deal K.R."/>
            <person name="Dubcovsky J."/>
            <person name="McGuire P.E."/>
            <person name="Lux T."/>
            <person name="Spannagl M."/>
            <person name="Mayer K.F.X."/>
            <person name="Baldrich P."/>
            <person name="Meyers B.C."/>
            <person name="Huo N."/>
            <person name="Gu Y.Q."/>
            <person name="Zhou H."/>
            <person name="Devos K.M."/>
            <person name="Bennetzen J.L."/>
            <person name="Unver T."/>
            <person name="Budak H."/>
            <person name="Gulick P.J."/>
            <person name="Galiba G."/>
            <person name="Kalapos B."/>
            <person name="Nelson D.R."/>
            <person name="Li P."/>
            <person name="You F.M."/>
            <person name="Luo M.C."/>
            <person name="Dvorak J."/>
        </authorList>
    </citation>
    <scope>NUCLEOTIDE SEQUENCE [LARGE SCALE GENOMIC DNA]</scope>
    <source>
        <strain evidence="2">cv. AL8/78</strain>
    </source>
</reference>
<name>A0A453PCZ3_AEGTS</name>
<reference evidence="2" key="4">
    <citation type="submission" date="2019-03" db="UniProtKB">
        <authorList>
            <consortium name="EnsemblPlants"/>
        </authorList>
    </citation>
    <scope>IDENTIFICATION</scope>
</reference>
<evidence type="ECO:0000256" key="1">
    <source>
        <dbReference type="SAM" id="MobiDB-lite"/>
    </source>
</evidence>
<evidence type="ECO:0000313" key="2">
    <source>
        <dbReference type="EnsemblPlants" id="AET6Gv20690000.20"/>
    </source>
</evidence>
<protein>
    <submittedName>
        <fullName evidence="2">Uncharacterized protein</fullName>
    </submittedName>
</protein>
<accession>A0A453PCZ3</accession>
<feature type="compositionally biased region" description="Basic and acidic residues" evidence="1">
    <location>
        <begin position="58"/>
        <end position="67"/>
    </location>
</feature>
<dbReference type="AlphaFoldDB" id="A0A453PCZ3"/>
<sequence>PDSQYMLSRLVSWVVRGNPVRLGPPTAASIPLLLPLKRYPPRGRLSAVQPPIRRPRKPERPAPDARRFPPIYLSRRQKGRPRLKVNIAASGPALRACCCSLARLRCRPARSTPP</sequence>
<dbReference type="Proteomes" id="UP000015105">
    <property type="component" value="Chromosome 6D"/>
</dbReference>
<feature type="region of interest" description="Disordered" evidence="1">
    <location>
        <begin position="44"/>
        <end position="71"/>
    </location>
</feature>
<keyword evidence="3" id="KW-1185">Reference proteome</keyword>
<dbReference type="Gramene" id="AET6Gv20690000.20">
    <property type="protein sequence ID" value="AET6Gv20690000.20"/>
    <property type="gene ID" value="AET6Gv20690000"/>
</dbReference>
<dbReference type="EnsemblPlants" id="AET6Gv20690000.20">
    <property type="protein sequence ID" value="AET6Gv20690000.20"/>
    <property type="gene ID" value="AET6Gv20690000"/>
</dbReference>
<reference evidence="3" key="2">
    <citation type="journal article" date="2017" name="Nat. Plants">
        <title>The Aegilops tauschii genome reveals multiple impacts of transposons.</title>
        <authorList>
            <person name="Zhao G."/>
            <person name="Zou C."/>
            <person name="Li K."/>
            <person name="Wang K."/>
            <person name="Li T."/>
            <person name="Gao L."/>
            <person name="Zhang X."/>
            <person name="Wang H."/>
            <person name="Yang Z."/>
            <person name="Liu X."/>
            <person name="Jiang W."/>
            <person name="Mao L."/>
            <person name="Kong X."/>
            <person name="Jiao Y."/>
            <person name="Jia J."/>
        </authorList>
    </citation>
    <scope>NUCLEOTIDE SEQUENCE [LARGE SCALE GENOMIC DNA]</scope>
    <source>
        <strain evidence="3">cv. AL8/78</strain>
    </source>
</reference>
<evidence type="ECO:0000313" key="3">
    <source>
        <dbReference type="Proteomes" id="UP000015105"/>
    </source>
</evidence>